<name>A0ABY4KUE1_9PSED</name>
<dbReference type="EMBL" id="CP096208">
    <property type="protein sequence ID" value="UPQ84486.1"/>
    <property type="molecule type" value="Genomic_DNA"/>
</dbReference>
<dbReference type="Proteomes" id="UP000831189">
    <property type="component" value="Chromosome"/>
</dbReference>
<reference evidence="1 2" key="1">
    <citation type="submission" date="2022-04" db="EMBL/GenBank/DDBJ databases">
        <title>Pseudomonas knackmussii B09-2.</title>
        <authorList>
            <person name="Deng Y."/>
        </authorList>
    </citation>
    <scope>NUCLEOTIDE SEQUENCE [LARGE SCALE GENOMIC DNA]</scope>
    <source>
        <strain evidence="1 2">B09-2</strain>
    </source>
</reference>
<accession>A0ABY4KUE1</accession>
<keyword evidence="2" id="KW-1185">Reference proteome</keyword>
<gene>
    <name evidence="1" type="ORF">M0M42_08940</name>
</gene>
<evidence type="ECO:0000313" key="1">
    <source>
        <dbReference type="EMBL" id="UPQ84486.1"/>
    </source>
</evidence>
<protein>
    <submittedName>
        <fullName evidence="1">Uncharacterized protein</fullName>
    </submittedName>
</protein>
<sequence length="56" mass="6268">MSSKTLESLVKQTDLSAKQPLEFWRQLRRSRDDSRPSAAALARRASMDLGFCAAGR</sequence>
<proteinExistence type="predicted"/>
<evidence type="ECO:0000313" key="2">
    <source>
        <dbReference type="Proteomes" id="UP000831189"/>
    </source>
</evidence>
<organism evidence="1 2">
    <name type="scientific">Pseudomonas knackmussii</name>
    <dbReference type="NCBI Taxonomy" id="65741"/>
    <lineage>
        <taxon>Bacteria</taxon>
        <taxon>Pseudomonadati</taxon>
        <taxon>Pseudomonadota</taxon>
        <taxon>Gammaproteobacteria</taxon>
        <taxon>Pseudomonadales</taxon>
        <taxon>Pseudomonadaceae</taxon>
        <taxon>Pseudomonas</taxon>
    </lineage>
</organism>